<gene>
    <name evidence="2" type="ORF">SNEC2469_LOCUS14176</name>
</gene>
<evidence type="ECO:0000313" key="2">
    <source>
        <dbReference type="EMBL" id="CAE7498153.1"/>
    </source>
</evidence>
<dbReference type="Proteomes" id="UP000601435">
    <property type="component" value="Unassembled WGS sequence"/>
</dbReference>
<feature type="transmembrane region" description="Helical" evidence="1">
    <location>
        <begin position="171"/>
        <end position="196"/>
    </location>
</feature>
<comment type="caution">
    <text evidence="2">The sequence shown here is derived from an EMBL/GenBank/DDBJ whole genome shotgun (WGS) entry which is preliminary data.</text>
</comment>
<organism evidence="2 3">
    <name type="scientific">Symbiodinium necroappetens</name>
    <dbReference type="NCBI Taxonomy" id="1628268"/>
    <lineage>
        <taxon>Eukaryota</taxon>
        <taxon>Sar</taxon>
        <taxon>Alveolata</taxon>
        <taxon>Dinophyceae</taxon>
        <taxon>Suessiales</taxon>
        <taxon>Symbiodiniaceae</taxon>
        <taxon>Symbiodinium</taxon>
    </lineage>
</organism>
<dbReference type="OrthoDB" id="437375at2759"/>
<evidence type="ECO:0000256" key="1">
    <source>
        <dbReference type="SAM" id="Phobius"/>
    </source>
</evidence>
<protein>
    <submittedName>
        <fullName evidence="2">Uncharacterized protein</fullName>
    </submittedName>
</protein>
<sequence>MASLSSIWSEKQAGDDSAKVANAGKALAAVYTSVAVLCVLTMIARLLTARFYGLPFNPRHALFLLLLLLLFVVRIVSDLWELGDGRLVAAGSKTWMYNLLSTGPVIVFLTIFLVLLYHLTCVLHSISLAKESLEEAYYRSVAVGLGSMERSSFADHVVVRGLCGRCRGKAFLTYFGCFMVTTAITLWVLFVVGYVATLLVKDRGQ</sequence>
<name>A0A812T060_9DINO</name>
<feature type="transmembrane region" description="Helical" evidence="1">
    <location>
        <begin position="97"/>
        <end position="117"/>
    </location>
</feature>
<dbReference type="EMBL" id="CAJNJA010022697">
    <property type="protein sequence ID" value="CAE7498153.1"/>
    <property type="molecule type" value="Genomic_DNA"/>
</dbReference>
<evidence type="ECO:0000313" key="3">
    <source>
        <dbReference type="Proteomes" id="UP000601435"/>
    </source>
</evidence>
<keyword evidence="1" id="KW-0812">Transmembrane</keyword>
<dbReference type="AlphaFoldDB" id="A0A812T060"/>
<keyword evidence="3" id="KW-1185">Reference proteome</keyword>
<accession>A0A812T060</accession>
<keyword evidence="1" id="KW-1133">Transmembrane helix</keyword>
<reference evidence="2" key="1">
    <citation type="submission" date="2021-02" db="EMBL/GenBank/DDBJ databases">
        <authorList>
            <person name="Dougan E. K."/>
            <person name="Rhodes N."/>
            <person name="Thang M."/>
            <person name="Chan C."/>
        </authorList>
    </citation>
    <scope>NUCLEOTIDE SEQUENCE</scope>
</reference>
<keyword evidence="1" id="KW-0472">Membrane</keyword>
<feature type="transmembrane region" description="Helical" evidence="1">
    <location>
        <begin position="60"/>
        <end position="77"/>
    </location>
</feature>
<proteinExistence type="predicted"/>
<feature type="transmembrane region" description="Helical" evidence="1">
    <location>
        <begin position="26"/>
        <end position="48"/>
    </location>
</feature>